<protein>
    <recommendedName>
        <fullName evidence="1">UV excision repair protein RAD23</fullName>
    </recommendedName>
</protein>
<dbReference type="CDD" id="cd14280">
    <property type="entry name" value="UBA1_Rad23_like"/>
    <property type="match status" value="1"/>
</dbReference>
<dbReference type="Pfam" id="PF00240">
    <property type="entry name" value="ubiquitin"/>
    <property type="match status" value="1"/>
</dbReference>
<feature type="domain" description="Ubiquitin-like" evidence="4">
    <location>
        <begin position="1"/>
        <end position="76"/>
    </location>
</feature>
<dbReference type="InterPro" id="IPR029071">
    <property type="entry name" value="Ubiquitin-like_domsf"/>
</dbReference>
<dbReference type="CDD" id="cd14281">
    <property type="entry name" value="UBA2_Rad23_like"/>
    <property type="match status" value="1"/>
</dbReference>
<proteinExistence type="inferred from homology"/>
<evidence type="ECO:0000259" key="3">
    <source>
        <dbReference type="PROSITE" id="PS50030"/>
    </source>
</evidence>
<dbReference type="Gene3D" id="1.10.10.540">
    <property type="entry name" value="XPC-binding domain"/>
    <property type="match status" value="1"/>
</dbReference>
<dbReference type="GO" id="GO:0070628">
    <property type="term" value="F:proteasome binding"/>
    <property type="evidence" value="ECO:0000318"/>
    <property type="project" value="GO_Central"/>
</dbReference>
<dbReference type="RefSeq" id="XP_001454915.1">
    <property type="nucleotide sequence ID" value="XM_001454878.1"/>
</dbReference>
<dbReference type="InterPro" id="IPR000626">
    <property type="entry name" value="Ubiquitin-like_dom"/>
</dbReference>
<dbReference type="PRINTS" id="PR01839">
    <property type="entry name" value="RAD23PROTEIN"/>
</dbReference>
<comment type="subcellular location">
    <subcellularLocation>
        <location evidence="1">Nucleus</location>
    </subcellularLocation>
    <subcellularLocation>
        <location evidence="1">Cytoplasm</location>
    </subcellularLocation>
</comment>
<evidence type="ECO:0000256" key="2">
    <source>
        <dbReference type="SAM" id="MobiDB-lite"/>
    </source>
</evidence>
<feature type="domain" description="UBA" evidence="3">
    <location>
        <begin position="245"/>
        <end position="285"/>
    </location>
</feature>
<evidence type="ECO:0000256" key="1">
    <source>
        <dbReference type="RuleBase" id="RU367049"/>
    </source>
</evidence>
<evidence type="ECO:0000259" key="4">
    <source>
        <dbReference type="PROSITE" id="PS50053"/>
    </source>
</evidence>
<dbReference type="SUPFAM" id="SSF46934">
    <property type="entry name" value="UBA-like"/>
    <property type="match status" value="2"/>
</dbReference>
<feature type="compositionally biased region" description="Low complexity" evidence="2">
    <location>
        <begin position="79"/>
        <end position="90"/>
    </location>
</feature>
<dbReference type="InterPro" id="IPR015360">
    <property type="entry name" value="XPC-bd"/>
</dbReference>
<dbReference type="EMBL" id="CT868618">
    <property type="protein sequence ID" value="CAK87518.1"/>
    <property type="molecule type" value="Genomic_DNA"/>
</dbReference>
<feature type="region of interest" description="Disordered" evidence="2">
    <location>
        <begin position="305"/>
        <end position="331"/>
    </location>
</feature>
<keyword evidence="1" id="KW-0227">DNA damage</keyword>
<dbReference type="OrthoDB" id="311266at2759"/>
<dbReference type="Proteomes" id="UP000000600">
    <property type="component" value="Unassembled WGS sequence"/>
</dbReference>
<dbReference type="KEGG" id="ptm:GSPATT00021161001"/>
<dbReference type="GeneID" id="5040700"/>
<dbReference type="PANTHER" id="PTHR10621">
    <property type="entry name" value="UV EXCISION REPAIR PROTEIN RAD23"/>
    <property type="match status" value="1"/>
</dbReference>
<dbReference type="InterPro" id="IPR004806">
    <property type="entry name" value="Rad23"/>
</dbReference>
<dbReference type="Gene3D" id="1.10.8.10">
    <property type="entry name" value="DNA helicase RuvA subunit, C-terminal domain"/>
    <property type="match status" value="2"/>
</dbReference>
<feature type="domain" description="UBA" evidence="3">
    <location>
        <begin position="121"/>
        <end position="161"/>
    </location>
</feature>
<keyword evidence="6" id="KW-1185">Reference proteome</keyword>
<dbReference type="eggNOG" id="KOG0011">
    <property type="taxonomic scope" value="Eukaryota"/>
</dbReference>
<dbReference type="Pfam" id="PF00627">
    <property type="entry name" value="UBA"/>
    <property type="match status" value="2"/>
</dbReference>
<dbReference type="InterPro" id="IPR009060">
    <property type="entry name" value="UBA-like_sf"/>
</dbReference>
<keyword evidence="1" id="KW-0234">DNA repair</keyword>
<dbReference type="SUPFAM" id="SSF101238">
    <property type="entry name" value="XPC-binding domain"/>
    <property type="match status" value="1"/>
</dbReference>
<gene>
    <name evidence="5" type="ORF">GSPATT00021161001</name>
</gene>
<dbReference type="InterPro" id="IPR036353">
    <property type="entry name" value="XPC-bd_sf"/>
</dbReference>
<dbReference type="CDD" id="cd01805">
    <property type="entry name" value="Ubl_Rad23"/>
    <property type="match status" value="1"/>
</dbReference>
<sequence>MKIIIKTLSGQTFDIEVQPTETVLNIKEKIEQNKQFEIAQQKLLRKGTLLQNEQTVAELGLQEKDFLVVMVNVKKGPPQQQPVQQQVQQPPQQPQPVQPQQPIQAFKPVVAPAPQNMVTGSEYDAAIQNLIQMGFAKSECEAAMKAAYNNPDRAIEYLLNGIPVVNQPPPPPQAQNENQEHQNALQQLREQFIQNPEAILQLLPQLQQTNPQLYQQIQQNPEALVQLILGGHQGGEDEIETEITQEEEQQLNQLIMMGFTKEDALEGFLACDKNVETAASYLFEKQARGDLLSIKSHLYVGQHYEREENNPDNYHDEGNEEEDDNDDDQYL</sequence>
<dbReference type="InterPro" id="IPR015940">
    <property type="entry name" value="UBA"/>
</dbReference>
<dbReference type="PANTHER" id="PTHR10621:SF0">
    <property type="entry name" value="UV EXCISION REPAIR PROTEIN RAD23"/>
    <property type="match status" value="1"/>
</dbReference>
<reference evidence="5 6" key="1">
    <citation type="journal article" date="2006" name="Nature">
        <title>Global trends of whole-genome duplications revealed by the ciliate Paramecium tetraurelia.</title>
        <authorList>
            <consortium name="Genoscope"/>
            <person name="Aury J.-M."/>
            <person name="Jaillon O."/>
            <person name="Duret L."/>
            <person name="Noel B."/>
            <person name="Jubin C."/>
            <person name="Porcel B.M."/>
            <person name="Segurens B."/>
            <person name="Daubin V."/>
            <person name="Anthouard V."/>
            <person name="Aiach N."/>
            <person name="Arnaiz O."/>
            <person name="Billaut A."/>
            <person name="Beisson J."/>
            <person name="Blanc I."/>
            <person name="Bouhouche K."/>
            <person name="Camara F."/>
            <person name="Duharcourt S."/>
            <person name="Guigo R."/>
            <person name="Gogendeau D."/>
            <person name="Katinka M."/>
            <person name="Keller A.-M."/>
            <person name="Kissmehl R."/>
            <person name="Klotz C."/>
            <person name="Koll F."/>
            <person name="Le Moue A."/>
            <person name="Lepere C."/>
            <person name="Malinsky S."/>
            <person name="Nowacki M."/>
            <person name="Nowak J.K."/>
            <person name="Plattner H."/>
            <person name="Poulain J."/>
            <person name="Ruiz F."/>
            <person name="Serrano V."/>
            <person name="Zagulski M."/>
            <person name="Dessen P."/>
            <person name="Betermier M."/>
            <person name="Weissenbach J."/>
            <person name="Scarpelli C."/>
            <person name="Schachter V."/>
            <person name="Sperling L."/>
            <person name="Meyer E."/>
            <person name="Cohen J."/>
            <person name="Wincker P."/>
        </authorList>
    </citation>
    <scope>NUCLEOTIDE SEQUENCE [LARGE SCALE GENOMIC DNA]</scope>
    <source>
        <strain evidence="5 6">Stock d4-2</strain>
    </source>
</reference>
<dbReference type="SMART" id="SM00165">
    <property type="entry name" value="UBA"/>
    <property type="match status" value="2"/>
</dbReference>
<evidence type="ECO:0000313" key="6">
    <source>
        <dbReference type="Proteomes" id="UP000000600"/>
    </source>
</evidence>
<feature type="compositionally biased region" description="Acidic residues" evidence="2">
    <location>
        <begin position="318"/>
        <end position="331"/>
    </location>
</feature>
<feature type="region of interest" description="Disordered" evidence="2">
    <location>
        <begin position="79"/>
        <end position="101"/>
    </location>
</feature>
<dbReference type="GO" id="GO:0043161">
    <property type="term" value="P:proteasome-mediated ubiquitin-dependent protein catabolic process"/>
    <property type="evidence" value="ECO:0000318"/>
    <property type="project" value="GO_Central"/>
</dbReference>
<dbReference type="AlphaFoldDB" id="A0DWV1"/>
<accession>A0DWV1</accession>
<dbReference type="FunFam" id="1.10.8.10:FF:000003">
    <property type="entry name" value="UV excision repair protein RAD23 homolog"/>
    <property type="match status" value="1"/>
</dbReference>
<dbReference type="PROSITE" id="PS50053">
    <property type="entry name" value="UBIQUITIN_2"/>
    <property type="match status" value="1"/>
</dbReference>
<evidence type="ECO:0000313" key="5">
    <source>
        <dbReference type="EMBL" id="CAK87518.1"/>
    </source>
</evidence>
<keyword evidence="1" id="KW-0963">Cytoplasm</keyword>
<dbReference type="GO" id="GO:0031593">
    <property type="term" value="F:polyubiquitin modification-dependent protein binding"/>
    <property type="evidence" value="ECO:0000318"/>
    <property type="project" value="GO_Central"/>
</dbReference>
<dbReference type="GO" id="GO:0003684">
    <property type="term" value="F:damaged DNA binding"/>
    <property type="evidence" value="ECO:0007669"/>
    <property type="project" value="UniProtKB-UniRule"/>
</dbReference>
<dbReference type="InParanoid" id="A0DWV1"/>
<dbReference type="Pfam" id="PF09280">
    <property type="entry name" value="XPC-binding"/>
    <property type="match status" value="1"/>
</dbReference>
<dbReference type="GO" id="GO:0006289">
    <property type="term" value="P:nucleotide-excision repair"/>
    <property type="evidence" value="ECO:0007669"/>
    <property type="project" value="UniProtKB-UniRule"/>
</dbReference>
<organism evidence="5 6">
    <name type="scientific">Paramecium tetraurelia</name>
    <dbReference type="NCBI Taxonomy" id="5888"/>
    <lineage>
        <taxon>Eukaryota</taxon>
        <taxon>Sar</taxon>
        <taxon>Alveolata</taxon>
        <taxon>Ciliophora</taxon>
        <taxon>Intramacronucleata</taxon>
        <taxon>Oligohymenophorea</taxon>
        <taxon>Peniculida</taxon>
        <taxon>Parameciidae</taxon>
        <taxon>Paramecium</taxon>
    </lineage>
</organism>
<dbReference type="OMA" id="WLTPTKQ"/>
<keyword evidence="1" id="KW-0539">Nucleus</keyword>
<dbReference type="STRING" id="5888.A0DWV1"/>
<comment type="function">
    <text evidence="1">Multiubiquitin chain receptor involved in modulation of proteasomal degradation. Involved in nucleotide excision repair.</text>
</comment>
<dbReference type="GO" id="GO:0043130">
    <property type="term" value="F:ubiquitin binding"/>
    <property type="evidence" value="ECO:0000318"/>
    <property type="project" value="GO_Central"/>
</dbReference>
<name>A0DWV1_PARTE</name>
<dbReference type="GO" id="GO:0005654">
    <property type="term" value="C:nucleoplasm"/>
    <property type="evidence" value="ECO:0000318"/>
    <property type="project" value="GO_Central"/>
</dbReference>
<dbReference type="SUPFAM" id="SSF54236">
    <property type="entry name" value="Ubiquitin-like"/>
    <property type="match status" value="1"/>
</dbReference>
<dbReference type="PROSITE" id="PS50030">
    <property type="entry name" value="UBA"/>
    <property type="match status" value="2"/>
</dbReference>
<feature type="compositionally biased region" description="Basic and acidic residues" evidence="2">
    <location>
        <begin position="305"/>
        <end position="317"/>
    </location>
</feature>
<dbReference type="Gene3D" id="3.10.20.90">
    <property type="entry name" value="Phosphatidylinositol 3-kinase Catalytic Subunit, Chain A, domain 1"/>
    <property type="match status" value="1"/>
</dbReference>
<dbReference type="SMART" id="SM00213">
    <property type="entry name" value="UBQ"/>
    <property type="match status" value="1"/>
</dbReference>
<comment type="similarity">
    <text evidence="1">Belongs to the RAD23 family.</text>
</comment>
<dbReference type="HOGENOM" id="CLU_040364_0_1_1"/>
<dbReference type="GO" id="GO:0005829">
    <property type="term" value="C:cytosol"/>
    <property type="evidence" value="ECO:0000318"/>
    <property type="project" value="GO_Central"/>
</dbReference>
<dbReference type="FunCoup" id="A0DWV1">
    <property type="interactions" value="1018"/>
</dbReference>